<evidence type="ECO:0000313" key="2">
    <source>
        <dbReference type="EMBL" id="BBY59636.1"/>
    </source>
</evidence>
<feature type="compositionally biased region" description="Polar residues" evidence="1">
    <location>
        <begin position="306"/>
        <end position="318"/>
    </location>
</feature>
<dbReference type="AlphaFoldDB" id="A0A7I7SUX8"/>
<sequence length="346" mass="34900">MRRALGPFLTTGLALTAAAVVVANPVAPPSRDMQISTTQLSTSPDLLSPSDKSLLSALSPQLPPGGLAPALAQILAALAADADRISREVASESAPEVLAEAALPDRTAYRPEPLPAPFVESANATPAISTAFAAPVQTNVQQVLSGLVADTSYLGGKVSEAAYAAVDVIISAPEFVFTAVIDLLNGDISGALDTVRSAIKAVLGPVQILVDGIRNVLFGRQVPTVPPATAASVIAPQSSGTDTRQATAESTPASTNQDTKGSSSRNRSITLSAAGVRRAAATPQSTDESGQSDQTTESPAPGTDGAAQTPTSTRTPSTGKPAAPTRPTAPSSRDTKTTTASGSSTE</sequence>
<feature type="compositionally biased region" description="Low complexity" evidence="1">
    <location>
        <begin position="321"/>
        <end position="332"/>
    </location>
</feature>
<evidence type="ECO:0000313" key="3">
    <source>
        <dbReference type="Proteomes" id="UP000466445"/>
    </source>
</evidence>
<accession>A0A7I7SUX8</accession>
<keyword evidence="3" id="KW-1185">Reference proteome</keyword>
<organism evidence="2 3">
    <name type="scientific">Mycolicibacterium sarraceniae</name>
    <dbReference type="NCBI Taxonomy" id="1534348"/>
    <lineage>
        <taxon>Bacteria</taxon>
        <taxon>Bacillati</taxon>
        <taxon>Actinomycetota</taxon>
        <taxon>Actinomycetes</taxon>
        <taxon>Mycobacteriales</taxon>
        <taxon>Mycobacteriaceae</taxon>
        <taxon>Mycolicibacterium</taxon>
    </lineage>
</organism>
<name>A0A7I7SUX8_9MYCO</name>
<reference evidence="2 3" key="1">
    <citation type="journal article" date="2019" name="Emerg. Microbes Infect.">
        <title>Comprehensive subspecies identification of 175 nontuberculous mycobacteria species based on 7547 genomic profiles.</title>
        <authorList>
            <person name="Matsumoto Y."/>
            <person name="Kinjo T."/>
            <person name="Motooka D."/>
            <person name="Nabeya D."/>
            <person name="Jung N."/>
            <person name="Uechi K."/>
            <person name="Horii T."/>
            <person name="Iida T."/>
            <person name="Fujita J."/>
            <person name="Nakamura S."/>
        </authorList>
    </citation>
    <scope>NUCLEOTIDE SEQUENCE [LARGE SCALE GENOMIC DNA]</scope>
    <source>
        <strain evidence="2 3">JCM 30395</strain>
    </source>
</reference>
<protein>
    <submittedName>
        <fullName evidence="2">Uncharacterized protein</fullName>
    </submittedName>
</protein>
<evidence type="ECO:0000256" key="1">
    <source>
        <dbReference type="SAM" id="MobiDB-lite"/>
    </source>
</evidence>
<dbReference type="Proteomes" id="UP000466445">
    <property type="component" value="Chromosome"/>
</dbReference>
<dbReference type="EMBL" id="AP022595">
    <property type="protein sequence ID" value="BBY59636.1"/>
    <property type="molecule type" value="Genomic_DNA"/>
</dbReference>
<feature type="compositionally biased region" description="Polar residues" evidence="1">
    <location>
        <begin position="235"/>
        <end position="271"/>
    </location>
</feature>
<feature type="region of interest" description="Disordered" evidence="1">
    <location>
        <begin position="229"/>
        <end position="346"/>
    </location>
</feature>
<gene>
    <name evidence="2" type="ORF">MSAR_27720</name>
</gene>
<dbReference type="KEGG" id="msar:MSAR_27720"/>
<dbReference type="RefSeq" id="WP_163697746.1">
    <property type="nucleotide sequence ID" value="NZ_AP022595.1"/>
</dbReference>
<feature type="compositionally biased region" description="Polar residues" evidence="1">
    <location>
        <begin position="282"/>
        <end position="298"/>
    </location>
</feature>
<proteinExistence type="predicted"/>
<feature type="compositionally biased region" description="Polar residues" evidence="1">
    <location>
        <begin position="337"/>
        <end position="346"/>
    </location>
</feature>